<protein>
    <recommendedName>
        <fullName evidence="2">SRS domain-containing protein</fullName>
    </recommendedName>
</protein>
<dbReference type="KEGG" id="bbes:BESB_082020"/>
<dbReference type="VEuPathDB" id="ToxoDB:BESB_082020"/>
<feature type="region of interest" description="Disordered" evidence="1">
    <location>
        <begin position="419"/>
        <end position="440"/>
    </location>
</feature>
<feature type="compositionally biased region" description="Polar residues" evidence="1">
    <location>
        <begin position="421"/>
        <end position="435"/>
    </location>
</feature>
<dbReference type="InterPro" id="IPR036755">
    <property type="entry name" value="SRS_dom_sf"/>
</dbReference>
<evidence type="ECO:0000313" key="4">
    <source>
        <dbReference type="Proteomes" id="UP000224006"/>
    </source>
</evidence>
<reference evidence="3 4" key="1">
    <citation type="submission" date="2017-09" db="EMBL/GenBank/DDBJ databases">
        <title>Genome sequencing of Besnoitia besnoiti strain Bb-Ger1.</title>
        <authorList>
            <person name="Schares G."/>
            <person name="Venepally P."/>
            <person name="Lorenzi H.A."/>
        </authorList>
    </citation>
    <scope>NUCLEOTIDE SEQUENCE [LARGE SCALE GENOMIC DNA]</scope>
    <source>
        <strain evidence="3 4">Bb-Ger1</strain>
    </source>
</reference>
<dbReference type="InterPro" id="IPR007226">
    <property type="entry name" value="SRS_dom"/>
</dbReference>
<organism evidence="3 4">
    <name type="scientific">Besnoitia besnoiti</name>
    <name type="common">Apicomplexan protozoan</name>
    <dbReference type="NCBI Taxonomy" id="94643"/>
    <lineage>
        <taxon>Eukaryota</taxon>
        <taxon>Sar</taxon>
        <taxon>Alveolata</taxon>
        <taxon>Apicomplexa</taxon>
        <taxon>Conoidasida</taxon>
        <taxon>Coccidia</taxon>
        <taxon>Eucoccidiorida</taxon>
        <taxon>Eimeriorina</taxon>
        <taxon>Sarcocystidae</taxon>
        <taxon>Besnoitia</taxon>
    </lineage>
</organism>
<feature type="compositionally biased region" description="Gly residues" evidence="1">
    <location>
        <begin position="167"/>
        <end position="176"/>
    </location>
</feature>
<name>A0A2A9MBF0_BESBE</name>
<feature type="domain" description="SRS" evidence="2">
    <location>
        <begin position="366"/>
        <end position="479"/>
    </location>
</feature>
<evidence type="ECO:0000256" key="1">
    <source>
        <dbReference type="SAM" id="MobiDB-lite"/>
    </source>
</evidence>
<feature type="region of interest" description="Disordered" evidence="1">
    <location>
        <begin position="133"/>
        <end position="325"/>
    </location>
</feature>
<dbReference type="Pfam" id="PF04092">
    <property type="entry name" value="SAG"/>
    <property type="match status" value="1"/>
</dbReference>
<dbReference type="AlphaFoldDB" id="A0A2A9MBF0"/>
<evidence type="ECO:0000259" key="2">
    <source>
        <dbReference type="Pfam" id="PF04092"/>
    </source>
</evidence>
<dbReference type="OrthoDB" id="331015at2759"/>
<dbReference type="GeneID" id="40313128"/>
<comment type="caution">
    <text evidence="3">The sequence shown here is derived from an EMBL/GenBank/DDBJ whole genome shotgun (WGS) entry which is preliminary data.</text>
</comment>
<dbReference type="Proteomes" id="UP000224006">
    <property type="component" value="Chromosome VIII"/>
</dbReference>
<accession>A0A2A9MBF0</accession>
<keyword evidence="4" id="KW-1185">Reference proteome</keyword>
<gene>
    <name evidence="3" type="ORF">BESB_082020</name>
</gene>
<dbReference type="Gene3D" id="2.60.40.1320">
    <property type="entry name" value="SRS domain"/>
    <property type="match status" value="2"/>
</dbReference>
<dbReference type="EMBL" id="NWUJ01000009">
    <property type="protein sequence ID" value="PFH33003.1"/>
    <property type="molecule type" value="Genomic_DNA"/>
</dbReference>
<dbReference type="SUPFAM" id="SSF74877">
    <property type="entry name" value="Major surface antigen p30, SAG1"/>
    <property type="match status" value="1"/>
</dbReference>
<sequence>MRAATGNGGFLAASVRPLLGVFGVAASLWAVPTLSSLQPNEVLDAEGCTAEQDFTLIFLATDTDKSFQCPGNWTLDPSLTDAYQENGSKQDLDSIFYGATVKNSKNVYTLTLPESPDREMKTWYYLCKAPSNNEDSLESDTVKPEVSPGLDNTHDKNLDRNEAVGNGNHGGSGGDSSGHEGKDGNNNDSLIGHPDNGSRPEPPPGSEPGVGGAGVPGAGGKPVEPGSSKEQGPAKNPNSLLPEGAASGDHALDASGPNGPNPDNKGDSLDENLEGPQASDGDVGDLQAAGQGKGEDSSSSHVTVDKDDTGKQQEVNHGVVGDPEARSPLFLARGRASPAEAPQAQRKQCRITIQVVPSSLIECNAGETKTASVSAAGRSLTIRCGEGLKWEPAALDQVFDDADGKCASQVPLNTLVHGSVSAKSDSPGAETTPSDHTLKIDELPTTPRALCYKCIDASQGEAVDPATATPKECVTRITIASVAHAATSVAAPITLFTVVGTYIGSY</sequence>
<dbReference type="GO" id="GO:0016020">
    <property type="term" value="C:membrane"/>
    <property type="evidence" value="ECO:0007669"/>
    <property type="project" value="InterPro"/>
</dbReference>
<feature type="compositionally biased region" description="Gly residues" evidence="1">
    <location>
        <begin position="208"/>
        <end position="220"/>
    </location>
</feature>
<proteinExistence type="predicted"/>
<evidence type="ECO:0000313" key="3">
    <source>
        <dbReference type="EMBL" id="PFH33003.1"/>
    </source>
</evidence>
<feature type="compositionally biased region" description="Basic and acidic residues" evidence="1">
    <location>
        <begin position="293"/>
        <end position="311"/>
    </location>
</feature>
<feature type="compositionally biased region" description="Basic and acidic residues" evidence="1">
    <location>
        <begin position="152"/>
        <end position="162"/>
    </location>
</feature>
<dbReference type="RefSeq" id="XP_029217012.1">
    <property type="nucleotide sequence ID" value="XM_029366552.1"/>
</dbReference>